<comment type="caution">
    <text evidence="1">The sequence shown here is derived from an EMBL/GenBank/DDBJ whole genome shotgun (WGS) entry which is preliminary data.</text>
</comment>
<sequence>MALTLYASEAAELQSPPPFAASDHWVSNFMHRFEISLCRRTNLTVLDDDVLVNRAVCYMSFLREQVPTINLEKTVLMDETAVYFEDARASTLDITGARYVVVRSTGFASMRITVVIAVSATGRKLLVW</sequence>
<gene>
    <name evidence="1" type="ORF">PC129_g20676</name>
</gene>
<accession>A0A8T1H8B4</accession>
<reference evidence="1" key="1">
    <citation type="submission" date="2018-05" db="EMBL/GenBank/DDBJ databases">
        <title>Effector identification in a new, highly contiguous assembly of the strawberry crown rot pathogen Phytophthora cactorum.</title>
        <authorList>
            <person name="Armitage A.D."/>
            <person name="Nellist C.F."/>
            <person name="Bates H."/>
            <person name="Vickerstaff R.J."/>
            <person name="Harrison R.J."/>
        </authorList>
    </citation>
    <scope>NUCLEOTIDE SEQUENCE</scope>
    <source>
        <strain evidence="1">P421</strain>
    </source>
</reference>
<evidence type="ECO:0000313" key="1">
    <source>
        <dbReference type="EMBL" id="KAG3208298.1"/>
    </source>
</evidence>
<dbReference type="Proteomes" id="UP000760860">
    <property type="component" value="Unassembled WGS sequence"/>
</dbReference>
<protein>
    <recommendedName>
        <fullName evidence="3">HTH CENPB-type domain-containing protein</fullName>
    </recommendedName>
</protein>
<dbReference type="EMBL" id="RCMV01001504">
    <property type="protein sequence ID" value="KAG3208298.1"/>
    <property type="molecule type" value="Genomic_DNA"/>
</dbReference>
<evidence type="ECO:0000313" key="2">
    <source>
        <dbReference type="Proteomes" id="UP000760860"/>
    </source>
</evidence>
<name>A0A8T1H8B4_9STRA</name>
<dbReference type="AlphaFoldDB" id="A0A8T1H8B4"/>
<organism evidence="1 2">
    <name type="scientific">Phytophthora cactorum</name>
    <dbReference type="NCBI Taxonomy" id="29920"/>
    <lineage>
        <taxon>Eukaryota</taxon>
        <taxon>Sar</taxon>
        <taxon>Stramenopiles</taxon>
        <taxon>Oomycota</taxon>
        <taxon>Peronosporomycetes</taxon>
        <taxon>Peronosporales</taxon>
        <taxon>Peronosporaceae</taxon>
        <taxon>Phytophthora</taxon>
    </lineage>
</organism>
<proteinExistence type="predicted"/>
<evidence type="ECO:0008006" key="3">
    <source>
        <dbReference type="Google" id="ProtNLM"/>
    </source>
</evidence>